<name>A0A453B5L3_AEGTS</name>
<sequence>MEPTQNFAAMLFAFWYNRFSILLPPSSVLAGTNQFFCYHHVRFFFVEPTQNFATMSFVFGTTTVHFCYNQPRFLLEPIKYFATMFFWGEPVHQFLCYHRLSFCYNQCSQLLHPTCISVM</sequence>
<proteinExistence type="predicted"/>
<accession>A0A453B5L3</accession>
<protein>
    <submittedName>
        <fullName evidence="1">Uncharacterized protein</fullName>
    </submittedName>
</protein>
<reference evidence="1" key="3">
    <citation type="journal article" date="2017" name="Nature">
        <title>Genome sequence of the progenitor of the wheat D genome Aegilops tauschii.</title>
        <authorList>
            <person name="Luo M.C."/>
            <person name="Gu Y.Q."/>
            <person name="Puiu D."/>
            <person name="Wang H."/>
            <person name="Twardziok S.O."/>
            <person name="Deal K.R."/>
            <person name="Huo N."/>
            <person name="Zhu T."/>
            <person name="Wang L."/>
            <person name="Wang Y."/>
            <person name="McGuire P.E."/>
            <person name="Liu S."/>
            <person name="Long H."/>
            <person name="Ramasamy R.K."/>
            <person name="Rodriguez J.C."/>
            <person name="Van S.L."/>
            <person name="Yuan L."/>
            <person name="Wang Z."/>
            <person name="Xia Z."/>
            <person name="Xiao L."/>
            <person name="Anderson O.D."/>
            <person name="Ouyang S."/>
            <person name="Liang Y."/>
            <person name="Zimin A.V."/>
            <person name="Pertea G."/>
            <person name="Qi P."/>
            <person name="Bennetzen J.L."/>
            <person name="Dai X."/>
            <person name="Dawson M.W."/>
            <person name="Muller H.G."/>
            <person name="Kugler K."/>
            <person name="Rivarola-Duarte L."/>
            <person name="Spannagl M."/>
            <person name="Mayer K.F.X."/>
            <person name="Lu F.H."/>
            <person name="Bevan M.W."/>
            <person name="Leroy P."/>
            <person name="Li P."/>
            <person name="You F.M."/>
            <person name="Sun Q."/>
            <person name="Liu Z."/>
            <person name="Lyons E."/>
            <person name="Wicker T."/>
            <person name="Salzberg S.L."/>
            <person name="Devos K.M."/>
            <person name="Dvorak J."/>
        </authorList>
    </citation>
    <scope>NUCLEOTIDE SEQUENCE [LARGE SCALE GENOMIC DNA]</scope>
    <source>
        <strain evidence="1">cv. AL8/78</strain>
    </source>
</reference>
<reference evidence="2" key="1">
    <citation type="journal article" date="2014" name="Science">
        <title>Ancient hybridizations among the ancestral genomes of bread wheat.</title>
        <authorList>
            <consortium name="International Wheat Genome Sequencing Consortium,"/>
            <person name="Marcussen T."/>
            <person name="Sandve S.R."/>
            <person name="Heier L."/>
            <person name="Spannagl M."/>
            <person name="Pfeifer M."/>
            <person name="Jakobsen K.S."/>
            <person name="Wulff B.B."/>
            <person name="Steuernagel B."/>
            <person name="Mayer K.F."/>
            <person name="Olsen O.A."/>
        </authorList>
    </citation>
    <scope>NUCLEOTIDE SEQUENCE [LARGE SCALE GENOMIC DNA]</scope>
    <source>
        <strain evidence="2">cv. AL8/78</strain>
    </source>
</reference>
<reference evidence="2" key="2">
    <citation type="journal article" date="2017" name="Nat. Plants">
        <title>The Aegilops tauschii genome reveals multiple impacts of transposons.</title>
        <authorList>
            <person name="Zhao G."/>
            <person name="Zou C."/>
            <person name="Li K."/>
            <person name="Wang K."/>
            <person name="Li T."/>
            <person name="Gao L."/>
            <person name="Zhang X."/>
            <person name="Wang H."/>
            <person name="Yang Z."/>
            <person name="Liu X."/>
            <person name="Jiang W."/>
            <person name="Mao L."/>
            <person name="Kong X."/>
            <person name="Jiao Y."/>
            <person name="Jia J."/>
        </authorList>
    </citation>
    <scope>NUCLEOTIDE SEQUENCE [LARGE SCALE GENOMIC DNA]</scope>
    <source>
        <strain evidence="2">cv. AL8/78</strain>
    </source>
</reference>
<dbReference type="Gramene" id="AET2Gv20373400.1">
    <property type="protein sequence ID" value="AET2Gv20373400.1"/>
    <property type="gene ID" value="AET2Gv20373400"/>
</dbReference>
<evidence type="ECO:0000313" key="2">
    <source>
        <dbReference type="Proteomes" id="UP000015105"/>
    </source>
</evidence>
<evidence type="ECO:0000313" key="1">
    <source>
        <dbReference type="EnsemblPlants" id="AET2Gv20373400.1"/>
    </source>
</evidence>
<dbReference type="Proteomes" id="UP000015105">
    <property type="component" value="Chromosome 2D"/>
</dbReference>
<dbReference type="EnsemblPlants" id="AET2Gv20373400.1">
    <property type="protein sequence ID" value="AET2Gv20373400.1"/>
    <property type="gene ID" value="AET2Gv20373400"/>
</dbReference>
<dbReference type="AlphaFoldDB" id="A0A453B5L3"/>
<organism evidence="1 2">
    <name type="scientific">Aegilops tauschii subsp. strangulata</name>
    <name type="common">Goatgrass</name>
    <dbReference type="NCBI Taxonomy" id="200361"/>
    <lineage>
        <taxon>Eukaryota</taxon>
        <taxon>Viridiplantae</taxon>
        <taxon>Streptophyta</taxon>
        <taxon>Embryophyta</taxon>
        <taxon>Tracheophyta</taxon>
        <taxon>Spermatophyta</taxon>
        <taxon>Magnoliopsida</taxon>
        <taxon>Liliopsida</taxon>
        <taxon>Poales</taxon>
        <taxon>Poaceae</taxon>
        <taxon>BOP clade</taxon>
        <taxon>Pooideae</taxon>
        <taxon>Triticodae</taxon>
        <taxon>Triticeae</taxon>
        <taxon>Triticinae</taxon>
        <taxon>Aegilops</taxon>
    </lineage>
</organism>
<reference evidence="1" key="4">
    <citation type="submission" date="2019-03" db="UniProtKB">
        <authorList>
            <consortium name="EnsemblPlants"/>
        </authorList>
    </citation>
    <scope>IDENTIFICATION</scope>
</reference>
<keyword evidence="2" id="KW-1185">Reference proteome</keyword>
<reference evidence="1" key="5">
    <citation type="journal article" date="2021" name="G3 (Bethesda)">
        <title>Aegilops tauschii genome assembly Aet v5.0 features greater sequence contiguity and improved annotation.</title>
        <authorList>
            <person name="Wang L."/>
            <person name="Zhu T."/>
            <person name="Rodriguez J.C."/>
            <person name="Deal K.R."/>
            <person name="Dubcovsky J."/>
            <person name="McGuire P.E."/>
            <person name="Lux T."/>
            <person name="Spannagl M."/>
            <person name="Mayer K.F.X."/>
            <person name="Baldrich P."/>
            <person name="Meyers B.C."/>
            <person name="Huo N."/>
            <person name="Gu Y.Q."/>
            <person name="Zhou H."/>
            <person name="Devos K.M."/>
            <person name="Bennetzen J.L."/>
            <person name="Unver T."/>
            <person name="Budak H."/>
            <person name="Gulick P.J."/>
            <person name="Galiba G."/>
            <person name="Kalapos B."/>
            <person name="Nelson D.R."/>
            <person name="Li P."/>
            <person name="You F.M."/>
            <person name="Luo M.C."/>
            <person name="Dvorak J."/>
        </authorList>
    </citation>
    <scope>NUCLEOTIDE SEQUENCE [LARGE SCALE GENOMIC DNA]</scope>
    <source>
        <strain evidence="1">cv. AL8/78</strain>
    </source>
</reference>